<evidence type="ECO:0000313" key="1">
    <source>
        <dbReference type="EMBL" id="ADD42791.1"/>
    </source>
</evidence>
<keyword evidence="2" id="KW-1185">Reference proteome</keyword>
<dbReference type="InterPro" id="IPR032710">
    <property type="entry name" value="NTF2-like_dom_sf"/>
</dbReference>
<evidence type="ECO:0008006" key="3">
    <source>
        <dbReference type="Google" id="ProtNLM"/>
    </source>
</evidence>
<dbReference type="HOGENOM" id="CLU_127523_2_1_11"/>
<dbReference type="InterPro" id="IPR016918">
    <property type="entry name" value="UCP029394"/>
</dbReference>
<protein>
    <recommendedName>
        <fullName evidence="3">DUF4440 domain-containing protein</fullName>
    </recommendedName>
</protein>
<dbReference type="RefSeq" id="WP_013018362.1">
    <property type="nucleotide sequence ID" value="NC_013947.1"/>
</dbReference>
<evidence type="ECO:0000313" key="2">
    <source>
        <dbReference type="Proteomes" id="UP000000844"/>
    </source>
</evidence>
<dbReference type="SUPFAM" id="SSF54427">
    <property type="entry name" value="NTF2-like"/>
    <property type="match status" value="1"/>
</dbReference>
<proteinExistence type="predicted"/>
<dbReference type="AlphaFoldDB" id="D3QAK8"/>
<dbReference type="eggNOG" id="COG4460">
    <property type="taxonomic scope" value="Bacteria"/>
</dbReference>
<name>D3QAK8_STANL</name>
<sequence length="135" mass="14611">MDALDARVAHAVEEMHADLALWLGTEAPPSVYQRIMHAQHPDFSMVGRDGDIVSREELGTELTGAANALPGMTIDIEDLTILASGGDVVVVRFTEIHRHSGTENRRRTTATLTADVSVEEGLRWLAVHETAIATG</sequence>
<dbReference type="PIRSF" id="PIRSF029394">
    <property type="entry name" value="UCP029394"/>
    <property type="match status" value="1"/>
</dbReference>
<dbReference type="STRING" id="446470.Snas_3120"/>
<accession>D3QAK8</accession>
<dbReference type="Proteomes" id="UP000000844">
    <property type="component" value="Chromosome"/>
</dbReference>
<organism evidence="1 2">
    <name type="scientific">Stackebrandtia nassauensis (strain DSM 44728 / CIP 108903 / NRRL B-16338 / NBRC 102104 / LLR-40K-21)</name>
    <dbReference type="NCBI Taxonomy" id="446470"/>
    <lineage>
        <taxon>Bacteria</taxon>
        <taxon>Bacillati</taxon>
        <taxon>Actinomycetota</taxon>
        <taxon>Actinomycetes</taxon>
        <taxon>Glycomycetales</taxon>
        <taxon>Glycomycetaceae</taxon>
        <taxon>Stackebrandtia</taxon>
    </lineage>
</organism>
<dbReference type="OrthoDB" id="4570375at2"/>
<reference evidence="1 2" key="1">
    <citation type="journal article" date="2009" name="Stand. Genomic Sci.">
        <title>Complete genome sequence of Stackebrandtia nassauensis type strain (LLR-40K-21).</title>
        <authorList>
            <person name="Munk C."/>
            <person name="Lapidus A."/>
            <person name="Copeland A."/>
            <person name="Jando M."/>
            <person name="Mayilraj S."/>
            <person name="Glavina Del Rio T."/>
            <person name="Nolan M."/>
            <person name="Chen F."/>
            <person name="Lucas S."/>
            <person name="Tice H."/>
            <person name="Cheng J.F."/>
            <person name="Han C."/>
            <person name="Detter J.C."/>
            <person name="Bruce D."/>
            <person name="Goodwin L."/>
            <person name="Chain P."/>
            <person name="Pitluck S."/>
            <person name="Goker M."/>
            <person name="Ovchinikova G."/>
            <person name="Pati A."/>
            <person name="Ivanova N."/>
            <person name="Mavromatis K."/>
            <person name="Chen A."/>
            <person name="Palaniappan K."/>
            <person name="Land M."/>
            <person name="Hauser L."/>
            <person name="Chang Y.J."/>
            <person name="Jeffries C.D."/>
            <person name="Bristow J."/>
            <person name="Eisen J.A."/>
            <person name="Markowitz V."/>
            <person name="Hugenholtz P."/>
            <person name="Kyrpides N.C."/>
            <person name="Klenk H.P."/>
        </authorList>
    </citation>
    <scope>NUCLEOTIDE SEQUENCE [LARGE SCALE GENOMIC DNA]</scope>
    <source>
        <strain evidence="2">DSM 44728 / CIP 108903 / NRRL B-16338 / NBRC 102104 / LLR-40K-21</strain>
    </source>
</reference>
<dbReference type="Gene3D" id="3.10.450.50">
    <property type="match status" value="1"/>
</dbReference>
<dbReference type="EMBL" id="CP001778">
    <property type="protein sequence ID" value="ADD42791.1"/>
    <property type="molecule type" value="Genomic_DNA"/>
</dbReference>
<dbReference type="KEGG" id="sna:Snas_3120"/>
<gene>
    <name evidence="1" type="ordered locus">Snas_3120</name>
</gene>